<dbReference type="Proteomes" id="UP000297907">
    <property type="component" value="Unassembled WGS sequence"/>
</dbReference>
<dbReference type="RefSeq" id="WP_134452200.1">
    <property type="nucleotide sequence ID" value="NZ_SOFL01000003.1"/>
</dbReference>
<comment type="caution">
    <text evidence="1">The sequence shown here is derived from an EMBL/GenBank/DDBJ whole genome shotgun (WGS) entry which is preliminary data.</text>
</comment>
<gene>
    <name evidence="1" type="ORF">E3O42_01585</name>
</gene>
<dbReference type="AlphaFoldDB" id="A0A4R8WBU0"/>
<accession>A0A4R8WBU0</accession>
<reference evidence="1 2" key="1">
    <citation type="submission" date="2019-03" db="EMBL/GenBank/DDBJ databases">
        <title>Genomics of glacier-inhabiting Cryobacterium strains.</title>
        <authorList>
            <person name="Liu Q."/>
            <person name="Xin Y.-H."/>
        </authorList>
    </citation>
    <scope>NUCLEOTIDE SEQUENCE [LARGE SCALE GENOMIC DNA]</scope>
    <source>
        <strain evidence="1 2">RHLS22-1</strain>
    </source>
</reference>
<evidence type="ECO:0000313" key="1">
    <source>
        <dbReference type="EMBL" id="TFC06482.1"/>
    </source>
</evidence>
<protein>
    <submittedName>
        <fullName evidence="1">Uncharacterized protein</fullName>
    </submittedName>
</protein>
<keyword evidence="2" id="KW-1185">Reference proteome</keyword>
<name>A0A4R8WBU0_9MICO</name>
<organism evidence="1 2">
    <name type="scientific">Cryobacterium adonitolivorans</name>
    <dbReference type="NCBI Taxonomy" id="1259189"/>
    <lineage>
        <taxon>Bacteria</taxon>
        <taxon>Bacillati</taxon>
        <taxon>Actinomycetota</taxon>
        <taxon>Actinomycetes</taxon>
        <taxon>Micrococcales</taxon>
        <taxon>Microbacteriaceae</taxon>
        <taxon>Cryobacterium</taxon>
    </lineage>
</organism>
<dbReference type="EMBL" id="SOFL01000003">
    <property type="protein sequence ID" value="TFC06482.1"/>
    <property type="molecule type" value="Genomic_DNA"/>
</dbReference>
<sequence>MIADAGRHALERSTLATASGVPEVVKGELGERAEVLGAVLFAIDRAQTTEGQPEDAVRTVVSGRSPDILPGIGGIMPVLSPRISPERGGLAS</sequence>
<proteinExistence type="predicted"/>
<evidence type="ECO:0000313" key="2">
    <source>
        <dbReference type="Proteomes" id="UP000297907"/>
    </source>
</evidence>